<accession>A0A381PBW1</accession>
<dbReference type="PROSITE" id="PS50093">
    <property type="entry name" value="PKD"/>
    <property type="match status" value="1"/>
</dbReference>
<reference evidence="3" key="1">
    <citation type="submission" date="2018-05" db="EMBL/GenBank/DDBJ databases">
        <authorList>
            <person name="Lanie J.A."/>
            <person name="Ng W.-L."/>
            <person name="Kazmierczak K.M."/>
            <person name="Andrzejewski T.M."/>
            <person name="Davidsen T.M."/>
            <person name="Wayne K.J."/>
            <person name="Tettelin H."/>
            <person name="Glass J.I."/>
            <person name="Rusch D."/>
            <person name="Podicherti R."/>
            <person name="Tsui H.-C.T."/>
            <person name="Winkler M.E."/>
        </authorList>
    </citation>
    <scope>NUCLEOTIDE SEQUENCE</scope>
</reference>
<dbReference type="AlphaFoldDB" id="A0A381PBW1"/>
<sequence>VNKDQHDRAAPSRWTSIWVLAAVVLVTAGCLDNSITGVRPLTLTLTVEPATAAVGDSITFRYVATGTDLSTIVMDYGDGETGSVPSLGAGAVDMTGLLKHAYAAAGSYVATGTAYDNTGALSQEVTVQITGG</sequence>
<evidence type="ECO:0000256" key="1">
    <source>
        <dbReference type="SAM" id="Phobius"/>
    </source>
</evidence>
<protein>
    <recommendedName>
        <fullName evidence="2">PKD domain-containing protein</fullName>
    </recommendedName>
</protein>
<feature type="non-terminal residue" evidence="3">
    <location>
        <position position="1"/>
    </location>
</feature>
<proteinExistence type="predicted"/>
<organism evidence="3">
    <name type="scientific">marine metagenome</name>
    <dbReference type="NCBI Taxonomy" id="408172"/>
    <lineage>
        <taxon>unclassified sequences</taxon>
        <taxon>metagenomes</taxon>
        <taxon>ecological metagenomes</taxon>
    </lineage>
</organism>
<name>A0A381PBW1_9ZZZZ</name>
<keyword evidence="1" id="KW-1133">Transmembrane helix</keyword>
<evidence type="ECO:0000313" key="3">
    <source>
        <dbReference type="EMBL" id="SUZ64430.1"/>
    </source>
</evidence>
<dbReference type="SUPFAM" id="SSF49299">
    <property type="entry name" value="PKD domain"/>
    <property type="match status" value="1"/>
</dbReference>
<keyword evidence="1" id="KW-0472">Membrane</keyword>
<keyword evidence="1" id="KW-0812">Transmembrane</keyword>
<evidence type="ECO:0000259" key="2">
    <source>
        <dbReference type="PROSITE" id="PS50093"/>
    </source>
</evidence>
<gene>
    <name evidence="3" type="ORF">METZ01_LOCUS17284</name>
</gene>
<feature type="domain" description="PKD" evidence="2">
    <location>
        <begin position="41"/>
        <end position="130"/>
    </location>
</feature>
<feature type="transmembrane region" description="Helical" evidence="1">
    <location>
        <begin position="12"/>
        <end position="31"/>
    </location>
</feature>
<dbReference type="InterPro" id="IPR013783">
    <property type="entry name" value="Ig-like_fold"/>
</dbReference>
<dbReference type="InterPro" id="IPR000601">
    <property type="entry name" value="PKD_dom"/>
</dbReference>
<dbReference type="Gene3D" id="2.60.40.10">
    <property type="entry name" value="Immunoglobulins"/>
    <property type="match status" value="1"/>
</dbReference>
<dbReference type="InterPro" id="IPR035986">
    <property type="entry name" value="PKD_dom_sf"/>
</dbReference>
<dbReference type="EMBL" id="UINC01000934">
    <property type="protein sequence ID" value="SUZ64430.1"/>
    <property type="molecule type" value="Genomic_DNA"/>
</dbReference>
<dbReference type="Pfam" id="PF00801">
    <property type="entry name" value="PKD"/>
    <property type="match status" value="1"/>
</dbReference>